<evidence type="ECO:0000256" key="1">
    <source>
        <dbReference type="ARBA" id="ARBA00006547"/>
    </source>
</evidence>
<dbReference type="PANTHER" id="PTHR11786:SF0">
    <property type="entry name" value="ARYLAMINE N-ACETYLTRANSFERASE 4-RELATED"/>
    <property type="match status" value="1"/>
</dbReference>
<keyword evidence="2" id="KW-0808">Transferase</keyword>
<evidence type="ECO:0000313" key="3">
    <source>
        <dbReference type="Proteomes" id="UP000239239"/>
    </source>
</evidence>
<dbReference type="Proteomes" id="UP000239239">
    <property type="component" value="Unassembled WGS sequence"/>
</dbReference>
<accession>A0A2S6EXH4</accession>
<gene>
    <name evidence="2" type="ORF">C3928_12590</name>
</gene>
<dbReference type="InterPro" id="IPR001447">
    <property type="entry name" value="Arylamine_N-AcTrfase"/>
</dbReference>
<evidence type="ECO:0000313" key="2">
    <source>
        <dbReference type="EMBL" id="PPK29884.1"/>
    </source>
</evidence>
<dbReference type="Pfam" id="PF00797">
    <property type="entry name" value="Acetyltransf_2"/>
    <property type="match status" value="1"/>
</dbReference>
<organism evidence="2 3">
    <name type="scientific">Legionella pneumophila</name>
    <dbReference type="NCBI Taxonomy" id="446"/>
    <lineage>
        <taxon>Bacteria</taxon>
        <taxon>Pseudomonadati</taxon>
        <taxon>Pseudomonadota</taxon>
        <taxon>Gammaproteobacteria</taxon>
        <taxon>Legionellales</taxon>
        <taxon>Legionellaceae</taxon>
        <taxon>Legionella</taxon>
    </lineage>
</organism>
<dbReference type="Gene3D" id="3.30.2140.20">
    <property type="match status" value="1"/>
</dbReference>
<comment type="similarity">
    <text evidence="1">Belongs to the arylamine N-acetyltransferase family.</text>
</comment>
<name>A0A2S6EXH4_LEGPN</name>
<dbReference type="InterPro" id="IPR053710">
    <property type="entry name" value="Arylamine_NAT_domain_sf"/>
</dbReference>
<dbReference type="InterPro" id="IPR038765">
    <property type="entry name" value="Papain-like_cys_pep_sf"/>
</dbReference>
<sequence length="322" mass="37105">MKPIDLKEYLQKLKLGFQVLSDLPTEEQIKYLNSIYLAHVKAFPYSNFELRRAGNQHPVQRQSLSFFNYKKLLSSEHGGYCYQSAGLLFDALMQLGFKTEYCAAHVLIGEPVNSPKVLALPATHLVLVVTLGDKKFLLDPGLGASAPRLPIWITEKDEPILQGKEEFKFYKHDGVHVLERKTSQGWFRLMQTDLLPIDLKTVEMNLLKLERYPDTISIRDNKTVVGSITEHGRKSLVWDAQSNQLKFSKHEVDEVIQKTLTSFEEGVRILVKEFDIDHISAQELKIYCTETNLPQPIKRWTVDFPLDQTELKKMEENLIFKL</sequence>
<dbReference type="RefSeq" id="WP_028378451.1">
    <property type="nucleotide sequence ID" value="NZ_CP017601.1"/>
</dbReference>
<protein>
    <submittedName>
        <fullName evidence="2">N-hydroxyarylamine O-acetyltransferase</fullName>
    </submittedName>
</protein>
<dbReference type="SUPFAM" id="SSF54001">
    <property type="entry name" value="Cysteine proteinases"/>
    <property type="match status" value="1"/>
</dbReference>
<comment type="caution">
    <text evidence="2">The sequence shown here is derived from an EMBL/GenBank/DDBJ whole genome shotgun (WGS) entry which is preliminary data.</text>
</comment>
<proteinExistence type="inferred from homology"/>
<dbReference type="PANTHER" id="PTHR11786">
    <property type="entry name" value="N-HYDROXYARYLAMINE O-ACETYLTRANSFERASE"/>
    <property type="match status" value="1"/>
</dbReference>
<dbReference type="OrthoDB" id="5645322at2"/>
<dbReference type="AlphaFoldDB" id="A0A2S6EXH4"/>
<dbReference type="EMBL" id="PQWY01000016">
    <property type="protein sequence ID" value="PPK29884.1"/>
    <property type="molecule type" value="Genomic_DNA"/>
</dbReference>
<reference evidence="2 3" key="1">
    <citation type="submission" date="2018-02" db="EMBL/GenBank/DDBJ databases">
        <title>Draft genome sequences of four Legionella pneumophila clinical strains isolated in Ontario.</title>
        <authorList>
            <person name="Fortuna A."/>
            <person name="Ramnarine R."/>
            <person name="Li A."/>
            <person name="Frantz C."/>
            <person name="Mallo G."/>
        </authorList>
    </citation>
    <scope>NUCLEOTIDE SEQUENCE [LARGE SCALE GENOMIC DNA]</scope>
    <source>
        <strain evidence="2 3">LG61</strain>
    </source>
</reference>
<dbReference type="GO" id="GO:0016407">
    <property type="term" value="F:acetyltransferase activity"/>
    <property type="evidence" value="ECO:0007669"/>
    <property type="project" value="InterPro"/>
</dbReference>